<evidence type="ECO:0000256" key="2">
    <source>
        <dbReference type="ARBA" id="ARBA00022704"/>
    </source>
</evidence>
<dbReference type="Proteomes" id="UP001205919">
    <property type="component" value="Unassembled WGS sequence"/>
</dbReference>
<dbReference type="Gene3D" id="2.60.40.2020">
    <property type="match status" value="1"/>
</dbReference>
<dbReference type="EMBL" id="JANFYT010000011">
    <property type="protein sequence ID" value="MCQ4814102.1"/>
    <property type="molecule type" value="Genomic_DNA"/>
</dbReference>
<protein>
    <submittedName>
        <fullName evidence="4">Protease inhibitor I42 family protein</fullName>
    </submittedName>
</protein>
<organism evidence="4 5">
    <name type="scientific">Cloacibacillus evryensis</name>
    <dbReference type="NCBI Taxonomy" id="508460"/>
    <lineage>
        <taxon>Bacteria</taxon>
        <taxon>Thermotogati</taxon>
        <taxon>Synergistota</taxon>
        <taxon>Synergistia</taxon>
        <taxon>Synergistales</taxon>
        <taxon>Synergistaceae</taxon>
        <taxon>Cloacibacillus</taxon>
    </lineage>
</organism>
<dbReference type="AlphaFoldDB" id="A0AAW5K731"/>
<dbReference type="InterPro" id="IPR036331">
    <property type="entry name" value="Chagasin-like_sf"/>
</dbReference>
<gene>
    <name evidence="4" type="ORF">NE630_06615</name>
</gene>
<keyword evidence="5" id="KW-1185">Reference proteome</keyword>
<proteinExistence type="predicted"/>
<feature type="chain" id="PRO_5044026004" evidence="3">
    <location>
        <begin position="23"/>
        <end position="141"/>
    </location>
</feature>
<keyword evidence="3" id="KW-0732">Signal</keyword>
<reference evidence="4 5" key="1">
    <citation type="submission" date="2022-06" db="EMBL/GenBank/DDBJ databases">
        <title>Isolation of gut microbiota from human fecal samples.</title>
        <authorList>
            <person name="Pamer E.G."/>
            <person name="Barat B."/>
            <person name="Waligurski E."/>
            <person name="Medina S."/>
            <person name="Paddock L."/>
            <person name="Mostad J."/>
        </authorList>
    </citation>
    <scope>NUCLEOTIDE SEQUENCE [LARGE SCALE GENOMIC DNA]</scope>
    <source>
        <strain evidence="4 5">DFI.9.90</strain>
    </source>
</reference>
<feature type="signal peptide" evidence="3">
    <location>
        <begin position="1"/>
        <end position="22"/>
    </location>
</feature>
<evidence type="ECO:0000313" key="4">
    <source>
        <dbReference type="EMBL" id="MCQ4814102.1"/>
    </source>
</evidence>
<dbReference type="GO" id="GO:0004869">
    <property type="term" value="F:cysteine-type endopeptidase inhibitor activity"/>
    <property type="evidence" value="ECO:0007669"/>
    <property type="project" value="UniProtKB-KW"/>
</dbReference>
<evidence type="ECO:0000313" key="5">
    <source>
        <dbReference type="Proteomes" id="UP001205919"/>
    </source>
</evidence>
<keyword evidence="1 4" id="KW-0646">Protease inhibitor</keyword>
<keyword evidence="2" id="KW-0789">Thiol protease inhibitor</keyword>
<name>A0AAW5K731_9BACT</name>
<comment type="caution">
    <text evidence="4">The sequence shown here is derived from an EMBL/GenBank/DDBJ whole genome shotgun (WGS) entry which is preliminary data.</text>
</comment>
<sequence>MKKIIMLAAITLLIFSAGDAWAARRYITERPLPTTASTDVREINVDAALDGDFSVTLDAPVMPGYSWNLYNSLPPGISPVSTSSAQRPAVSPDVTPTAAETRRYHASATGRNRIIFQYARPGDEAPLIYVICSLNVRLPNQ</sequence>
<evidence type="ECO:0000256" key="3">
    <source>
        <dbReference type="SAM" id="SignalP"/>
    </source>
</evidence>
<accession>A0AAW5K731</accession>
<evidence type="ECO:0000256" key="1">
    <source>
        <dbReference type="ARBA" id="ARBA00022690"/>
    </source>
</evidence>
<dbReference type="RefSeq" id="WP_256181761.1">
    <property type="nucleotide sequence ID" value="NZ_JANFYT010000011.1"/>
</dbReference>